<keyword evidence="2 4" id="KW-0326">Glycosidase</keyword>
<dbReference type="Gene3D" id="3.90.245.10">
    <property type="entry name" value="Ribonucleoside hydrolase-like"/>
    <property type="match status" value="1"/>
</dbReference>
<dbReference type="InterPro" id="IPR036452">
    <property type="entry name" value="Ribo_hydro-like"/>
</dbReference>
<comment type="caution">
    <text evidence="4">The sequence shown here is derived from an EMBL/GenBank/DDBJ whole genome shotgun (WGS) entry which is preliminary data.</text>
</comment>
<evidence type="ECO:0000313" key="4">
    <source>
        <dbReference type="EMBL" id="MBM7590317.1"/>
    </source>
</evidence>
<dbReference type="GO" id="GO:0006152">
    <property type="term" value="P:purine nucleoside catabolic process"/>
    <property type="evidence" value="ECO:0007669"/>
    <property type="project" value="TreeGrafter"/>
</dbReference>
<evidence type="ECO:0000313" key="5">
    <source>
        <dbReference type="Proteomes" id="UP000717624"/>
    </source>
</evidence>
<dbReference type="PANTHER" id="PTHR12304">
    <property type="entry name" value="INOSINE-URIDINE PREFERRING NUCLEOSIDE HYDROLASE"/>
    <property type="match status" value="1"/>
</dbReference>
<accession>A0A938XUG5</accession>
<keyword evidence="5" id="KW-1185">Reference proteome</keyword>
<feature type="domain" description="Inosine/uridine-preferring nucleoside hydrolase" evidence="3">
    <location>
        <begin position="5"/>
        <end position="301"/>
    </location>
</feature>
<evidence type="ECO:0000256" key="1">
    <source>
        <dbReference type="ARBA" id="ARBA00022801"/>
    </source>
</evidence>
<dbReference type="InterPro" id="IPR023186">
    <property type="entry name" value="IUNH"/>
</dbReference>
<dbReference type="AlphaFoldDB" id="A0A938XUG5"/>
<dbReference type="PANTHER" id="PTHR12304:SF4">
    <property type="entry name" value="URIDINE NUCLEOSIDASE"/>
    <property type="match status" value="1"/>
</dbReference>
<dbReference type="Proteomes" id="UP000717624">
    <property type="component" value="Unassembled WGS sequence"/>
</dbReference>
<dbReference type="GO" id="GO:0005829">
    <property type="term" value="C:cytosol"/>
    <property type="evidence" value="ECO:0007669"/>
    <property type="project" value="TreeGrafter"/>
</dbReference>
<keyword evidence="1 4" id="KW-0378">Hydrolase</keyword>
<reference evidence="4" key="1">
    <citation type="submission" date="2021-01" db="EMBL/GenBank/DDBJ databases">
        <title>Genomic Encyclopedia of Type Strains, Phase IV (KMG-IV): sequencing the most valuable type-strain genomes for metagenomic binning, comparative biology and taxonomic classification.</title>
        <authorList>
            <person name="Goeker M."/>
        </authorList>
    </citation>
    <scope>NUCLEOTIDE SEQUENCE</scope>
    <source>
        <strain evidence="4">DSM 25523</strain>
    </source>
</reference>
<evidence type="ECO:0000256" key="2">
    <source>
        <dbReference type="ARBA" id="ARBA00023295"/>
    </source>
</evidence>
<dbReference type="RefSeq" id="WP_204518068.1">
    <property type="nucleotide sequence ID" value="NZ_BAABIN010000020.1"/>
</dbReference>
<dbReference type="GO" id="GO:0008477">
    <property type="term" value="F:purine nucleosidase activity"/>
    <property type="evidence" value="ECO:0007669"/>
    <property type="project" value="UniProtKB-EC"/>
</dbReference>
<dbReference type="InterPro" id="IPR001910">
    <property type="entry name" value="Inosine/uridine_hydrolase_dom"/>
</dbReference>
<gene>
    <name evidence="4" type="ORF">JOD01_001921</name>
</gene>
<evidence type="ECO:0000259" key="3">
    <source>
        <dbReference type="Pfam" id="PF01156"/>
    </source>
</evidence>
<dbReference type="SUPFAM" id="SSF53590">
    <property type="entry name" value="Nucleoside hydrolase"/>
    <property type="match status" value="1"/>
</dbReference>
<dbReference type="CDD" id="cd02651">
    <property type="entry name" value="nuc_hydro_IU_UC_XIUA"/>
    <property type="match status" value="1"/>
</dbReference>
<dbReference type="EC" id="3.2.2.1" evidence="4"/>
<dbReference type="EMBL" id="JAFBEB010000005">
    <property type="protein sequence ID" value="MBM7590317.1"/>
    <property type="molecule type" value="Genomic_DNA"/>
</dbReference>
<proteinExistence type="predicted"/>
<dbReference type="Pfam" id="PF01156">
    <property type="entry name" value="IU_nuc_hydro"/>
    <property type="match status" value="1"/>
</dbReference>
<name>A0A938XUG5_9BACL</name>
<sequence length="309" mass="33758">MQEKLILDVDTGIDDALGIMLAVKSGHFDILGITTVCGNVSLEAATENTCKILDLLGTEHIPVVRGASKPLMRRPHYEHRVHGEDGLGGALRDVTAQTRPAEGFAPDFIIEQAARFKGEVTLVMTGPLTNLALAVMKHPGLVSEVKRVIFMGGVVRNMGNVTPTAEFNAYADPEAMKIVVHAGFPSLTMVGLDVTRQALLTDKHIQMLGNTPIARYVRESTALYMRRYYERNGVQACALHDPLAVGVALNSSLVSTKKFYVDVETKSELCDGKTICDFQNRLGNPANVDVCLEVDSRKFLQMFTEVLQS</sequence>
<organism evidence="4 5">
    <name type="scientific">Brevibacillus fulvus</name>
    <dbReference type="NCBI Taxonomy" id="1125967"/>
    <lineage>
        <taxon>Bacteria</taxon>
        <taxon>Bacillati</taxon>
        <taxon>Bacillota</taxon>
        <taxon>Bacilli</taxon>
        <taxon>Bacillales</taxon>
        <taxon>Paenibacillaceae</taxon>
        <taxon>Brevibacillus</taxon>
    </lineage>
</organism>
<protein>
    <submittedName>
        <fullName evidence="4">Purine nucleosidase</fullName>
        <ecNumber evidence="4">3.2.2.1</ecNumber>
    </submittedName>
</protein>